<dbReference type="GO" id="GO:0008305">
    <property type="term" value="C:integrin complex"/>
    <property type="evidence" value="ECO:0007669"/>
    <property type="project" value="TreeGrafter"/>
</dbReference>
<name>A0AAD3RD46_LATJO</name>
<keyword evidence="8" id="KW-1015">Disulfide bond</keyword>
<proteinExistence type="inferred from homology"/>
<feature type="compositionally biased region" description="Polar residues" evidence="11">
    <location>
        <begin position="344"/>
        <end position="355"/>
    </location>
</feature>
<dbReference type="InterPro" id="IPR032695">
    <property type="entry name" value="Integrin_dom_sf"/>
</dbReference>
<gene>
    <name evidence="15" type="ORF">AKAME5_001520400</name>
</gene>
<evidence type="ECO:0000256" key="12">
    <source>
        <dbReference type="SAM" id="Phobius"/>
    </source>
</evidence>
<dbReference type="Pfam" id="PF20805">
    <property type="entry name" value="Integrin_A_Ig_2"/>
    <property type="match status" value="1"/>
</dbReference>
<keyword evidence="3 12" id="KW-0812">Transmembrane</keyword>
<comment type="subcellular location">
    <subcellularLocation>
        <location evidence="1">Membrane</location>
        <topology evidence="1">Single-pass type I membrane protein</topology>
    </subcellularLocation>
</comment>
<keyword evidence="9" id="KW-0675">Receptor</keyword>
<dbReference type="InterPro" id="IPR018184">
    <property type="entry name" value="Integrin_alpha_C_CS"/>
</dbReference>
<comment type="similarity">
    <text evidence="2">Belongs to the integrin alpha chain family.</text>
</comment>
<dbReference type="Gene3D" id="2.60.40.1530">
    <property type="entry name" value="ntegrin, alpha v. Chain A, domain 4"/>
    <property type="match status" value="1"/>
</dbReference>
<evidence type="ECO:0000256" key="11">
    <source>
        <dbReference type="SAM" id="MobiDB-lite"/>
    </source>
</evidence>
<dbReference type="InterPro" id="IPR048285">
    <property type="entry name" value="Integrin_alpha_Ig-like_2"/>
</dbReference>
<dbReference type="GO" id="GO:0009897">
    <property type="term" value="C:external side of plasma membrane"/>
    <property type="evidence" value="ECO:0007669"/>
    <property type="project" value="TreeGrafter"/>
</dbReference>
<dbReference type="PANTHER" id="PTHR23220:SF5">
    <property type="entry name" value="INTEGRIN ALPHA-8"/>
    <property type="match status" value="1"/>
</dbReference>
<dbReference type="PROSITE" id="PS00242">
    <property type="entry name" value="INTEGRIN_ALPHA"/>
    <property type="match status" value="1"/>
</dbReference>
<dbReference type="GO" id="GO:0007229">
    <property type="term" value="P:integrin-mediated signaling pathway"/>
    <property type="evidence" value="ECO:0007669"/>
    <property type="project" value="UniProtKB-KW"/>
</dbReference>
<evidence type="ECO:0000259" key="14">
    <source>
        <dbReference type="Pfam" id="PF20806"/>
    </source>
</evidence>
<dbReference type="Pfam" id="PF20806">
    <property type="entry name" value="Integrin_A_Ig_3"/>
    <property type="match status" value="1"/>
</dbReference>
<keyword evidence="16" id="KW-1185">Reference proteome</keyword>
<keyword evidence="7 12" id="KW-0472">Membrane</keyword>
<keyword evidence="4" id="KW-0130">Cell adhesion</keyword>
<evidence type="ECO:0000256" key="6">
    <source>
        <dbReference type="ARBA" id="ARBA00023037"/>
    </source>
</evidence>
<sequence length="355" mass="39338">SLSQLNCEYKMVNESRMVVCDLGNPMVAGTELSVGLRFSVQRLDDAGPKISFELEIHSSNKDNSNSNPVSLNLSIVAKAQLDLRGVSHPSQVVLPFPRWEPKEKPVKEDDVGPQVTHIYELHNSGPSSIQEAELQVGWPSRFRDENLLYAMEIQTDGPISCRTNTSLNPLGLQISALQDTPELLGFLRNTTAPPPHRHKRAVSKAQSYSGKTLNCTNISCLRIICVVGRLDRGQSAVVKIRSRLWAHTFLQRRNDPYILNSTVSFMVTAMPYRIQPPTLPQHATSMGTLVLWGTPDVSFAVPLWVIILAILLGLLVLAMLTLAMWKCGFFDRARPPADDDVSDQEQLTSDQTGDA</sequence>
<dbReference type="Gene3D" id="1.20.5.930">
    <property type="entry name" value="Bicelle-embedded integrin alpha(iib) transmembrane segment"/>
    <property type="match status" value="1"/>
</dbReference>
<keyword evidence="5 12" id="KW-1133">Transmembrane helix</keyword>
<dbReference type="GO" id="GO:0098609">
    <property type="term" value="P:cell-cell adhesion"/>
    <property type="evidence" value="ECO:0007669"/>
    <property type="project" value="TreeGrafter"/>
</dbReference>
<evidence type="ECO:0000259" key="13">
    <source>
        <dbReference type="Pfam" id="PF20805"/>
    </source>
</evidence>
<evidence type="ECO:0000256" key="3">
    <source>
        <dbReference type="ARBA" id="ARBA00022692"/>
    </source>
</evidence>
<dbReference type="Gene3D" id="2.60.40.1510">
    <property type="entry name" value="ntegrin, alpha v. Chain A, domain 3"/>
    <property type="match status" value="1"/>
</dbReference>
<dbReference type="GO" id="GO:0005178">
    <property type="term" value="F:integrin binding"/>
    <property type="evidence" value="ECO:0007669"/>
    <property type="project" value="TreeGrafter"/>
</dbReference>
<dbReference type="AlphaFoldDB" id="A0AAD3RD46"/>
<dbReference type="PANTHER" id="PTHR23220">
    <property type="entry name" value="INTEGRIN ALPHA"/>
    <property type="match status" value="1"/>
</dbReference>
<evidence type="ECO:0000313" key="15">
    <source>
        <dbReference type="EMBL" id="GLD63600.1"/>
    </source>
</evidence>
<feature type="non-terminal residue" evidence="15">
    <location>
        <position position="355"/>
    </location>
</feature>
<feature type="domain" description="Integrin alpha second immunoglobulin-like" evidence="13">
    <location>
        <begin position="3"/>
        <end position="75"/>
    </location>
</feature>
<evidence type="ECO:0000313" key="16">
    <source>
        <dbReference type="Proteomes" id="UP001279410"/>
    </source>
</evidence>
<feature type="region of interest" description="Disordered" evidence="11">
    <location>
        <begin position="336"/>
        <end position="355"/>
    </location>
</feature>
<evidence type="ECO:0000256" key="2">
    <source>
        <dbReference type="ARBA" id="ARBA00008054"/>
    </source>
</evidence>
<dbReference type="GO" id="GO:0033627">
    <property type="term" value="P:cell adhesion mediated by integrin"/>
    <property type="evidence" value="ECO:0007669"/>
    <property type="project" value="TreeGrafter"/>
</dbReference>
<reference evidence="15" key="1">
    <citation type="submission" date="2022-08" db="EMBL/GenBank/DDBJ databases">
        <title>Genome sequencing of akame (Lates japonicus).</title>
        <authorList>
            <person name="Hashiguchi Y."/>
            <person name="Takahashi H."/>
        </authorList>
    </citation>
    <scope>NUCLEOTIDE SEQUENCE</scope>
    <source>
        <strain evidence="15">Kochi</strain>
    </source>
</reference>
<feature type="domain" description="Integrin alpha third immunoglobulin-like" evidence="14">
    <location>
        <begin position="81"/>
        <end position="292"/>
    </location>
</feature>
<evidence type="ECO:0000256" key="7">
    <source>
        <dbReference type="ARBA" id="ARBA00023136"/>
    </source>
</evidence>
<dbReference type="EMBL" id="BRZM01000063">
    <property type="protein sequence ID" value="GLD63600.1"/>
    <property type="molecule type" value="Genomic_DNA"/>
</dbReference>
<dbReference type="GO" id="GO:0007160">
    <property type="term" value="P:cell-matrix adhesion"/>
    <property type="evidence" value="ECO:0007669"/>
    <property type="project" value="TreeGrafter"/>
</dbReference>
<dbReference type="FunFam" id="1.20.5.930:FF:000001">
    <property type="entry name" value="Integrin subunit alpha V"/>
    <property type="match status" value="1"/>
</dbReference>
<feature type="transmembrane region" description="Helical" evidence="12">
    <location>
        <begin position="303"/>
        <end position="325"/>
    </location>
</feature>
<keyword evidence="6 15" id="KW-0401">Integrin</keyword>
<keyword evidence="10" id="KW-0325">Glycoprotein</keyword>
<evidence type="ECO:0000256" key="10">
    <source>
        <dbReference type="ARBA" id="ARBA00023180"/>
    </source>
</evidence>
<evidence type="ECO:0000256" key="8">
    <source>
        <dbReference type="ARBA" id="ARBA00023157"/>
    </source>
</evidence>
<accession>A0AAD3RD46</accession>
<dbReference type="InterPro" id="IPR048286">
    <property type="entry name" value="Integrin_alpha_Ig-like_3"/>
</dbReference>
<protein>
    <submittedName>
        <fullName evidence="15">Integrin alpha-8 isoform X2</fullName>
    </submittedName>
</protein>
<evidence type="ECO:0000256" key="1">
    <source>
        <dbReference type="ARBA" id="ARBA00004479"/>
    </source>
</evidence>
<evidence type="ECO:0000256" key="9">
    <source>
        <dbReference type="ARBA" id="ARBA00023170"/>
    </source>
</evidence>
<dbReference type="Proteomes" id="UP001279410">
    <property type="component" value="Unassembled WGS sequence"/>
</dbReference>
<evidence type="ECO:0000256" key="4">
    <source>
        <dbReference type="ARBA" id="ARBA00022889"/>
    </source>
</evidence>
<evidence type="ECO:0000256" key="5">
    <source>
        <dbReference type="ARBA" id="ARBA00022989"/>
    </source>
</evidence>
<organism evidence="15 16">
    <name type="scientific">Lates japonicus</name>
    <name type="common">Japanese lates</name>
    <dbReference type="NCBI Taxonomy" id="270547"/>
    <lineage>
        <taxon>Eukaryota</taxon>
        <taxon>Metazoa</taxon>
        <taxon>Chordata</taxon>
        <taxon>Craniata</taxon>
        <taxon>Vertebrata</taxon>
        <taxon>Euteleostomi</taxon>
        <taxon>Actinopterygii</taxon>
        <taxon>Neopterygii</taxon>
        <taxon>Teleostei</taxon>
        <taxon>Neoteleostei</taxon>
        <taxon>Acanthomorphata</taxon>
        <taxon>Carangaria</taxon>
        <taxon>Carangaria incertae sedis</taxon>
        <taxon>Centropomidae</taxon>
        <taxon>Lates</taxon>
    </lineage>
</organism>
<comment type="caution">
    <text evidence="15">The sequence shown here is derived from an EMBL/GenBank/DDBJ whole genome shotgun (WGS) entry which is preliminary data.</text>
</comment>
<dbReference type="SUPFAM" id="SSF69179">
    <property type="entry name" value="Integrin domains"/>
    <property type="match status" value="2"/>
</dbReference>